<organism evidence="2 3">
    <name type="scientific">Aquimarina atlantica</name>
    <dbReference type="NCBI Taxonomy" id="1317122"/>
    <lineage>
        <taxon>Bacteria</taxon>
        <taxon>Pseudomonadati</taxon>
        <taxon>Bacteroidota</taxon>
        <taxon>Flavobacteriia</taxon>
        <taxon>Flavobacteriales</taxon>
        <taxon>Flavobacteriaceae</taxon>
        <taxon>Aquimarina</taxon>
    </lineage>
</organism>
<dbReference type="InterPro" id="IPR007138">
    <property type="entry name" value="ABM_dom"/>
</dbReference>
<reference evidence="2 3" key="1">
    <citation type="submission" date="2014-04" db="EMBL/GenBank/DDBJ databases">
        <title>Aquimarina sp. 22II-S11-z7 Genome Sequencing.</title>
        <authorList>
            <person name="Lai Q."/>
        </authorList>
    </citation>
    <scope>NUCLEOTIDE SEQUENCE [LARGE SCALE GENOMIC DNA]</scope>
    <source>
        <strain evidence="2 3">22II-S11-z7</strain>
    </source>
</reference>
<dbReference type="OrthoDB" id="9806189at2"/>
<dbReference type="EMBL" id="AQRA01000001">
    <property type="protein sequence ID" value="EZH75336.1"/>
    <property type="molecule type" value="Genomic_DNA"/>
</dbReference>
<keyword evidence="3" id="KW-1185">Reference proteome</keyword>
<evidence type="ECO:0000313" key="3">
    <source>
        <dbReference type="Proteomes" id="UP000023541"/>
    </source>
</evidence>
<dbReference type="GO" id="GO:0003824">
    <property type="term" value="F:catalytic activity"/>
    <property type="evidence" value="ECO:0007669"/>
    <property type="project" value="TreeGrafter"/>
</dbReference>
<dbReference type="Proteomes" id="UP000023541">
    <property type="component" value="Unassembled WGS sequence"/>
</dbReference>
<protein>
    <recommendedName>
        <fullName evidence="1">ABM domain-containing protein</fullName>
    </recommendedName>
</protein>
<dbReference type="PROSITE" id="PS51725">
    <property type="entry name" value="ABM"/>
    <property type="match status" value="1"/>
</dbReference>
<accession>A0A023BZ49</accession>
<dbReference type="InterPro" id="IPR011008">
    <property type="entry name" value="Dimeric_a/b-barrel"/>
</dbReference>
<dbReference type="STRING" id="1317122.ATO12_00740"/>
<evidence type="ECO:0000259" key="1">
    <source>
        <dbReference type="PROSITE" id="PS51725"/>
    </source>
</evidence>
<comment type="caution">
    <text evidence="2">The sequence shown here is derived from an EMBL/GenBank/DDBJ whole genome shotgun (WGS) entry which is preliminary data.</text>
</comment>
<name>A0A023BZ49_9FLAO</name>
<dbReference type="AlphaFoldDB" id="A0A023BZ49"/>
<sequence>MKKTVIARLSVQKESSEQFLIHAKKMVRESNLEEDCMTYRLYQEIDVDTEFIFYEEYTDMKAVDTHNSSNHFKEFISQVSSMLTSEPIIEVF</sequence>
<dbReference type="Gene3D" id="3.30.70.100">
    <property type="match status" value="1"/>
</dbReference>
<evidence type="ECO:0000313" key="2">
    <source>
        <dbReference type="EMBL" id="EZH75336.1"/>
    </source>
</evidence>
<dbReference type="eggNOG" id="COG1359">
    <property type="taxonomic scope" value="Bacteria"/>
</dbReference>
<proteinExistence type="predicted"/>
<gene>
    <name evidence="2" type="ORF">ATO12_00740</name>
</gene>
<dbReference type="PANTHER" id="PTHR33336">
    <property type="entry name" value="QUINOL MONOOXYGENASE YGIN-RELATED"/>
    <property type="match status" value="1"/>
</dbReference>
<dbReference type="InterPro" id="IPR050744">
    <property type="entry name" value="AI-2_Isomerase_LsrG"/>
</dbReference>
<dbReference type="SUPFAM" id="SSF54909">
    <property type="entry name" value="Dimeric alpha+beta barrel"/>
    <property type="match status" value="1"/>
</dbReference>
<dbReference type="PANTHER" id="PTHR33336:SF15">
    <property type="entry name" value="ABM DOMAIN-CONTAINING PROTEIN"/>
    <property type="match status" value="1"/>
</dbReference>
<dbReference type="Pfam" id="PF03992">
    <property type="entry name" value="ABM"/>
    <property type="match status" value="1"/>
</dbReference>
<feature type="domain" description="ABM" evidence="1">
    <location>
        <begin position="3"/>
        <end position="92"/>
    </location>
</feature>
<dbReference type="RefSeq" id="WP_034237731.1">
    <property type="nucleotide sequence ID" value="NZ_AQRA01000001.1"/>
</dbReference>